<dbReference type="Gene3D" id="3.30.200.20">
    <property type="entry name" value="Phosphorylase Kinase, domain 1"/>
    <property type="match status" value="1"/>
</dbReference>
<name>A0A286UKX3_9AGAM</name>
<dbReference type="Pfam" id="PF00069">
    <property type="entry name" value="Pkinase"/>
    <property type="match status" value="1"/>
</dbReference>
<gene>
    <name evidence="3" type="ORF">PNOK_0517700</name>
</gene>
<keyword evidence="3" id="KW-0418">Kinase</keyword>
<dbReference type="PANTHER" id="PTHR44167">
    <property type="entry name" value="OVARIAN-SPECIFIC SERINE/THREONINE-PROTEIN KINASE LOK-RELATED"/>
    <property type="match status" value="1"/>
</dbReference>
<keyword evidence="3" id="KW-0808">Transferase</keyword>
<dbReference type="STRING" id="2282107.A0A286UKX3"/>
<organism evidence="3 4">
    <name type="scientific">Pyrrhoderma noxium</name>
    <dbReference type="NCBI Taxonomy" id="2282107"/>
    <lineage>
        <taxon>Eukaryota</taxon>
        <taxon>Fungi</taxon>
        <taxon>Dikarya</taxon>
        <taxon>Basidiomycota</taxon>
        <taxon>Agaricomycotina</taxon>
        <taxon>Agaricomycetes</taxon>
        <taxon>Hymenochaetales</taxon>
        <taxon>Hymenochaetaceae</taxon>
        <taxon>Pyrrhoderma</taxon>
    </lineage>
</organism>
<dbReference type="PANTHER" id="PTHR44167:SF24">
    <property type="entry name" value="SERINE_THREONINE-PROTEIN KINASE CHK2"/>
    <property type="match status" value="1"/>
</dbReference>
<feature type="compositionally biased region" description="Pro residues" evidence="1">
    <location>
        <begin position="358"/>
        <end position="367"/>
    </location>
</feature>
<feature type="compositionally biased region" description="Polar residues" evidence="1">
    <location>
        <begin position="390"/>
        <end position="408"/>
    </location>
</feature>
<sequence length="431" mass="49256">MYDRGHELIRQIYRPNEAIDPNHIVDHELGSGRSSNVYLCTNGYAIKILVRCTRQGPIDDKCPAKKVYTNEVEYFNKIRESPHKNLIRIHNIFETQQNIVCIQMPHLKGVTLAEKMDEYPKEVPECYAAFVAYNIYSGLDHLHTELDLVTTDLTPWNIMQERLCHDKDWISCNWVIIDFGLSGSIAGKPYDRSSSGTLEYSAPEKVLTMFTYAKSNVYVAGAIIYEVLVDFPLYYRDEGLKFPQLQDQELKRDFKDDRYAEKQIGFNLNEKSDLCRRHLRKCLQYEREQRPTASEAKYSEWISQFRVSDTEYDFSINPSRPTPRRRVQPAVTHTPGSRPSTTTTRRRRGNSITTTIKPAPPKKPSGPPRRTVASTPTASARDATARSSNKTRSATPQNGGLTASSPHTPSRRKRSLIFQKLSISRTKDGAS</sequence>
<proteinExistence type="predicted"/>
<keyword evidence="4" id="KW-1185">Reference proteome</keyword>
<dbReference type="GO" id="GO:0004674">
    <property type="term" value="F:protein serine/threonine kinase activity"/>
    <property type="evidence" value="ECO:0007669"/>
    <property type="project" value="TreeGrafter"/>
</dbReference>
<comment type="caution">
    <text evidence="3">The sequence shown here is derived from an EMBL/GenBank/DDBJ whole genome shotgun (WGS) entry which is preliminary data.</text>
</comment>
<feature type="region of interest" description="Disordered" evidence="1">
    <location>
        <begin position="313"/>
        <end position="431"/>
    </location>
</feature>
<feature type="compositionally biased region" description="Low complexity" evidence="1">
    <location>
        <begin position="334"/>
        <end position="343"/>
    </location>
</feature>
<dbReference type="SMART" id="SM00220">
    <property type="entry name" value="S_TKc"/>
    <property type="match status" value="1"/>
</dbReference>
<evidence type="ECO:0000256" key="1">
    <source>
        <dbReference type="SAM" id="MobiDB-lite"/>
    </source>
</evidence>
<dbReference type="InterPro" id="IPR011009">
    <property type="entry name" value="Kinase-like_dom_sf"/>
</dbReference>
<reference evidence="3 4" key="1">
    <citation type="journal article" date="2017" name="Mol. Ecol.">
        <title>Comparative and population genomic landscape of Phellinus noxius: A hypervariable fungus causing root rot in trees.</title>
        <authorList>
            <person name="Chung C.L."/>
            <person name="Lee T.J."/>
            <person name="Akiba M."/>
            <person name="Lee H.H."/>
            <person name="Kuo T.H."/>
            <person name="Liu D."/>
            <person name="Ke H.M."/>
            <person name="Yokoi T."/>
            <person name="Roa M.B."/>
            <person name="Lu M.J."/>
            <person name="Chang Y.Y."/>
            <person name="Ann P.J."/>
            <person name="Tsai J.N."/>
            <person name="Chen C.Y."/>
            <person name="Tzean S.S."/>
            <person name="Ota Y."/>
            <person name="Hattori T."/>
            <person name="Sahashi N."/>
            <person name="Liou R.F."/>
            <person name="Kikuchi T."/>
            <person name="Tsai I.J."/>
        </authorList>
    </citation>
    <scope>NUCLEOTIDE SEQUENCE [LARGE SCALE GENOMIC DNA]</scope>
    <source>
        <strain evidence="3 4">FFPRI411160</strain>
    </source>
</reference>
<dbReference type="Gene3D" id="1.10.510.10">
    <property type="entry name" value="Transferase(Phosphotransferase) domain 1"/>
    <property type="match status" value="1"/>
</dbReference>
<dbReference type="EMBL" id="NBII01000004">
    <property type="protein sequence ID" value="PAV20243.1"/>
    <property type="molecule type" value="Genomic_DNA"/>
</dbReference>
<protein>
    <submittedName>
        <fullName evidence="3">Myosin light chain kinase family member 4</fullName>
    </submittedName>
</protein>
<feature type="compositionally biased region" description="Low complexity" evidence="1">
    <location>
        <begin position="373"/>
        <end position="388"/>
    </location>
</feature>
<dbReference type="GO" id="GO:0044773">
    <property type="term" value="P:mitotic DNA damage checkpoint signaling"/>
    <property type="evidence" value="ECO:0007669"/>
    <property type="project" value="TreeGrafter"/>
</dbReference>
<dbReference type="PROSITE" id="PS50011">
    <property type="entry name" value="PROTEIN_KINASE_DOM"/>
    <property type="match status" value="1"/>
</dbReference>
<dbReference type="GO" id="GO:0005634">
    <property type="term" value="C:nucleus"/>
    <property type="evidence" value="ECO:0007669"/>
    <property type="project" value="TreeGrafter"/>
</dbReference>
<dbReference type="SUPFAM" id="SSF56112">
    <property type="entry name" value="Protein kinase-like (PK-like)"/>
    <property type="match status" value="1"/>
</dbReference>
<dbReference type="AlphaFoldDB" id="A0A286UKX3"/>
<feature type="domain" description="Protein kinase" evidence="2">
    <location>
        <begin position="23"/>
        <end position="302"/>
    </location>
</feature>
<dbReference type="Proteomes" id="UP000217199">
    <property type="component" value="Unassembled WGS sequence"/>
</dbReference>
<evidence type="ECO:0000313" key="3">
    <source>
        <dbReference type="EMBL" id="PAV20243.1"/>
    </source>
</evidence>
<accession>A0A286UKX3</accession>
<dbReference type="OrthoDB" id="346907at2759"/>
<dbReference type="InterPro" id="IPR000719">
    <property type="entry name" value="Prot_kinase_dom"/>
</dbReference>
<evidence type="ECO:0000259" key="2">
    <source>
        <dbReference type="PROSITE" id="PS50011"/>
    </source>
</evidence>
<evidence type="ECO:0000313" key="4">
    <source>
        <dbReference type="Proteomes" id="UP000217199"/>
    </source>
</evidence>
<dbReference type="InParanoid" id="A0A286UKX3"/>
<dbReference type="GO" id="GO:0005524">
    <property type="term" value="F:ATP binding"/>
    <property type="evidence" value="ECO:0007669"/>
    <property type="project" value="InterPro"/>
</dbReference>